<dbReference type="GO" id="GO:0009904">
    <property type="term" value="P:chloroplast accumulation movement"/>
    <property type="evidence" value="ECO:0007669"/>
    <property type="project" value="TreeGrafter"/>
</dbReference>
<keyword evidence="2 3" id="KW-0175">Coiled coil</keyword>
<dbReference type="GO" id="GO:0009903">
    <property type="term" value="P:chloroplast avoidance movement"/>
    <property type="evidence" value="ECO:0007669"/>
    <property type="project" value="TreeGrafter"/>
</dbReference>
<dbReference type="Pfam" id="PF05701">
    <property type="entry name" value="WEMBL"/>
    <property type="match status" value="1"/>
</dbReference>
<reference evidence="4" key="1">
    <citation type="submission" date="2020-06" db="EMBL/GenBank/DDBJ databases">
        <authorList>
            <person name="Li T."/>
            <person name="Hu X."/>
            <person name="Zhang T."/>
            <person name="Song X."/>
            <person name="Zhang H."/>
            <person name="Dai N."/>
            <person name="Sheng W."/>
            <person name="Hou X."/>
            <person name="Wei L."/>
        </authorList>
    </citation>
    <scope>NUCLEOTIDE SEQUENCE</scope>
    <source>
        <strain evidence="4">G01</strain>
        <tissue evidence="4">Leaf</tissue>
    </source>
</reference>
<dbReference type="AlphaFoldDB" id="A0AAW2LAU6"/>
<evidence type="ECO:0000256" key="1">
    <source>
        <dbReference type="ARBA" id="ARBA00005485"/>
    </source>
</evidence>
<dbReference type="GO" id="GO:0005829">
    <property type="term" value="C:cytosol"/>
    <property type="evidence" value="ECO:0007669"/>
    <property type="project" value="TreeGrafter"/>
</dbReference>
<evidence type="ECO:0000313" key="4">
    <source>
        <dbReference type="EMBL" id="KAL0314846.1"/>
    </source>
</evidence>
<sequence length="143" mass="15926">MRLTDFIKIESKLEPATALLRLKLLLAAYMESKLDQESSGDALKESEKKTRGDIEEALSAAKEELEEVKLNIEKLTNEVNILKVAATSLKAELEKEKAELAAIQQREGMASIAVASLEAELDRTKSEIALAVSEGEKKKKRRW</sequence>
<dbReference type="EMBL" id="JACGWK010000015">
    <property type="protein sequence ID" value="KAL0314846.1"/>
    <property type="molecule type" value="Genomic_DNA"/>
</dbReference>
<protein>
    <submittedName>
        <fullName evidence="4">Uncharacterized protein</fullName>
    </submittedName>
</protein>
<evidence type="ECO:0000256" key="3">
    <source>
        <dbReference type="SAM" id="Coils"/>
    </source>
</evidence>
<comment type="similarity">
    <text evidence="1">Belongs to the WEB family.</text>
</comment>
<dbReference type="PANTHER" id="PTHR32054">
    <property type="entry name" value="HEAVY CHAIN, PUTATIVE, EXPRESSED-RELATED-RELATED"/>
    <property type="match status" value="1"/>
</dbReference>
<dbReference type="InterPro" id="IPR008545">
    <property type="entry name" value="Web"/>
</dbReference>
<accession>A0AAW2LAU6</accession>
<comment type="caution">
    <text evidence="4">The sequence shown here is derived from an EMBL/GenBank/DDBJ whole genome shotgun (WGS) entry which is preliminary data.</text>
</comment>
<dbReference type="PANTHER" id="PTHR32054:SF31">
    <property type="entry name" value="PROTEIN WEAK CHLOROPLAST MOVEMENT UNDER BLUE LIGHT 1"/>
    <property type="match status" value="1"/>
</dbReference>
<organism evidence="4">
    <name type="scientific">Sesamum angustifolium</name>
    <dbReference type="NCBI Taxonomy" id="2727405"/>
    <lineage>
        <taxon>Eukaryota</taxon>
        <taxon>Viridiplantae</taxon>
        <taxon>Streptophyta</taxon>
        <taxon>Embryophyta</taxon>
        <taxon>Tracheophyta</taxon>
        <taxon>Spermatophyta</taxon>
        <taxon>Magnoliopsida</taxon>
        <taxon>eudicotyledons</taxon>
        <taxon>Gunneridae</taxon>
        <taxon>Pentapetalae</taxon>
        <taxon>asterids</taxon>
        <taxon>lamiids</taxon>
        <taxon>Lamiales</taxon>
        <taxon>Pedaliaceae</taxon>
        <taxon>Sesamum</taxon>
    </lineage>
</organism>
<feature type="coiled-coil region" evidence="3">
    <location>
        <begin position="44"/>
        <end position="134"/>
    </location>
</feature>
<name>A0AAW2LAU6_9LAMI</name>
<evidence type="ECO:0000256" key="2">
    <source>
        <dbReference type="ARBA" id="ARBA00023054"/>
    </source>
</evidence>
<proteinExistence type="inferred from homology"/>
<gene>
    <name evidence="4" type="ORF">Sangu_2329000</name>
</gene>
<reference evidence="4" key="2">
    <citation type="journal article" date="2024" name="Plant">
        <title>Genomic evolution and insights into agronomic trait innovations of Sesamum species.</title>
        <authorList>
            <person name="Miao H."/>
            <person name="Wang L."/>
            <person name="Qu L."/>
            <person name="Liu H."/>
            <person name="Sun Y."/>
            <person name="Le M."/>
            <person name="Wang Q."/>
            <person name="Wei S."/>
            <person name="Zheng Y."/>
            <person name="Lin W."/>
            <person name="Duan Y."/>
            <person name="Cao H."/>
            <person name="Xiong S."/>
            <person name="Wang X."/>
            <person name="Wei L."/>
            <person name="Li C."/>
            <person name="Ma Q."/>
            <person name="Ju M."/>
            <person name="Zhao R."/>
            <person name="Li G."/>
            <person name="Mu C."/>
            <person name="Tian Q."/>
            <person name="Mei H."/>
            <person name="Zhang T."/>
            <person name="Gao T."/>
            <person name="Zhang H."/>
        </authorList>
    </citation>
    <scope>NUCLEOTIDE SEQUENCE</scope>
    <source>
        <strain evidence="4">G01</strain>
    </source>
</reference>